<evidence type="ECO:0000256" key="8">
    <source>
        <dbReference type="ARBA" id="ARBA00023136"/>
    </source>
</evidence>
<comment type="subcellular location">
    <subcellularLocation>
        <location evidence="1 11">Cell outer membrane</location>
        <topology evidence="1 11">Multi-pass membrane protein</topology>
    </subcellularLocation>
</comment>
<dbReference type="Gene3D" id="2.170.130.10">
    <property type="entry name" value="TonB-dependent receptor, plug domain"/>
    <property type="match status" value="1"/>
</dbReference>
<evidence type="ECO:0000256" key="3">
    <source>
        <dbReference type="ARBA" id="ARBA00022448"/>
    </source>
</evidence>
<keyword evidence="4 11" id="KW-1134">Transmembrane beta strand</keyword>
<evidence type="ECO:0000256" key="4">
    <source>
        <dbReference type="ARBA" id="ARBA00022452"/>
    </source>
</evidence>
<dbReference type="InterPro" id="IPR037066">
    <property type="entry name" value="Plug_dom_sf"/>
</dbReference>
<evidence type="ECO:0000256" key="12">
    <source>
        <dbReference type="RuleBase" id="RU003357"/>
    </source>
</evidence>
<evidence type="ECO:0000256" key="5">
    <source>
        <dbReference type="ARBA" id="ARBA00022692"/>
    </source>
</evidence>
<dbReference type="InterPro" id="IPR000531">
    <property type="entry name" value="Beta-barrel_TonB"/>
</dbReference>
<name>A0ABT5MZ71_9BURK</name>
<keyword evidence="3 11" id="KW-0813">Transport</keyword>
<organism evidence="15 16">
    <name type="scientific">Curvibacter cyanobacteriorum</name>
    <dbReference type="NCBI Taxonomy" id="3026422"/>
    <lineage>
        <taxon>Bacteria</taxon>
        <taxon>Pseudomonadati</taxon>
        <taxon>Pseudomonadota</taxon>
        <taxon>Betaproteobacteria</taxon>
        <taxon>Burkholderiales</taxon>
        <taxon>Comamonadaceae</taxon>
        <taxon>Curvibacter</taxon>
    </lineage>
</organism>
<protein>
    <submittedName>
        <fullName evidence="15">TonB-dependent hemoglobin/transferrin/lactoferrin family receptor</fullName>
    </submittedName>
</protein>
<dbReference type="PROSITE" id="PS52016">
    <property type="entry name" value="TONB_DEPENDENT_REC_3"/>
    <property type="match status" value="1"/>
</dbReference>
<dbReference type="NCBIfam" id="TIGR01786">
    <property type="entry name" value="TonB-hemlactrns"/>
    <property type="match status" value="1"/>
</dbReference>
<dbReference type="InterPro" id="IPR039426">
    <property type="entry name" value="TonB-dep_rcpt-like"/>
</dbReference>
<dbReference type="CDD" id="cd01347">
    <property type="entry name" value="ligand_gated_channel"/>
    <property type="match status" value="1"/>
</dbReference>
<evidence type="ECO:0000256" key="11">
    <source>
        <dbReference type="PROSITE-ProRule" id="PRU01360"/>
    </source>
</evidence>
<comment type="caution">
    <text evidence="15">The sequence shown here is derived from an EMBL/GenBank/DDBJ whole genome shotgun (WGS) entry which is preliminary data.</text>
</comment>
<evidence type="ECO:0000313" key="15">
    <source>
        <dbReference type="EMBL" id="MDD0838581.1"/>
    </source>
</evidence>
<dbReference type="SUPFAM" id="SSF56935">
    <property type="entry name" value="Porins"/>
    <property type="match status" value="1"/>
</dbReference>
<keyword evidence="16" id="KW-1185">Reference proteome</keyword>
<reference evidence="15 16" key="1">
    <citation type="submission" date="2023-02" db="EMBL/GenBank/DDBJ databases">
        <title>Bacterial whole genomic sequence of Curvibacter sp. HBC61.</title>
        <authorList>
            <person name="Le V."/>
            <person name="Ko S.-R."/>
            <person name="Ahn C.-Y."/>
            <person name="Oh H.-M."/>
        </authorList>
    </citation>
    <scope>NUCLEOTIDE SEQUENCE [LARGE SCALE GENOMIC DNA]</scope>
    <source>
        <strain evidence="15 16">HBC61</strain>
    </source>
</reference>
<keyword evidence="5 11" id="KW-0812">Transmembrane</keyword>
<dbReference type="NCBIfam" id="TIGR01785">
    <property type="entry name" value="TonB-hemin"/>
    <property type="match status" value="1"/>
</dbReference>
<dbReference type="Pfam" id="PF00593">
    <property type="entry name" value="TonB_dep_Rec_b-barrel"/>
    <property type="match status" value="1"/>
</dbReference>
<comment type="similarity">
    <text evidence="2 11 12">Belongs to the TonB-dependent receptor family.</text>
</comment>
<dbReference type="InterPro" id="IPR010949">
    <property type="entry name" value="TonB_Hb/transfer/lactofer_rcpt"/>
</dbReference>
<evidence type="ECO:0000256" key="7">
    <source>
        <dbReference type="ARBA" id="ARBA00023077"/>
    </source>
</evidence>
<evidence type="ECO:0000256" key="2">
    <source>
        <dbReference type="ARBA" id="ARBA00009810"/>
    </source>
</evidence>
<keyword evidence="7 12" id="KW-0798">TonB box</keyword>
<dbReference type="PANTHER" id="PTHR30069">
    <property type="entry name" value="TONB-DEPENDENT OUTER MEMBRANE RECEPTOR"/>
    <property type="match status" value="1"/>
</dbReference>
<keyword evidence="6" id="KW-0732">Signal</keyword>
<sequence>MSGFALSSLFPLRGAASARRPWVFAGNCLLLGSSTLSVGAQPVSMPEPVAQVAALSEVVISGSRHEQDPDELPMSLDVLRQSDLERRQVRDIRDVAREVPGLSVTRAPARFTLASSSTGRDQNAGFNIRGLDGNRVLMLVDGIRQPRSYVFSANAFGRDYLELGLIERVEVLKGPMSALYGSDGLAGLVNFITLDPAALLRDGQPLGGRASVAYASEDRGWRAGATLAGRPSDTLQWLLGVHTSGARALQNMGSNASANVDRTEPNPEQQKGEGLLFKAVLTPGGGQRHTLSLEHVRKQADYTLLSAVAKAPFSSTSTVHARSWSQLQRDRLSWDARWQPGLAWAQDVRTVLSYQDARSREFAYEDRYTAADRERDVRYTERTWQAGVQASRVLTEGARSHRITYGVDWVRTSVLNLQTGVTPAAGETFPLKRFPDTVETSQALYVQDEVIEGPWSVTAALRAEHFRLQADQAGFSPPSSTPAASLSGSATSPKLGVMRQLSPQWSVFSHYAAGFRAPNAGQVNAYFENTTQYYKSIPNPNLKPETSHNLELGLRGRLADWRLDAAVFTGFYKDFIEDQRLVGGSMTAANPLIYQSVNIGRVRLSGLEFKGEKDWGVWAGGRLSSPFAYSRVVGKDTLTQRPINSIDPQRLSAGLRYERAQWSARLDVQHRSAKKASEVDSTQLSAQFLPPASTTLDLSGQWRLRRDLRLNVALTNLSNQRVWYWSDVRGLSSASAVKDAYTQPGRSLRVALVADF</sequence>
<evidence type="ECO:0000256" key="6">
    <source>
        <dbReference type="ARBA" id="ARBA00022729"/>
    </source>
</evidence>
<dbReference type="InterPro" id="IPR036942">
    <property type="entry name" value="Beta-barrel_TonB_sf"/>
</dbReference>
<feature type="domain" description="TonB-dependent receptor-like beta-barrel" evidence="13">
    <location>
        <begin position="299"/>
        <end position="717"/>
    </location>
</feature>
<dbReference type="PANTHER" id="PTHR30069:SF29">
    <property type="entry name" value="HEMOGLOBIN AND HEMOGLOBIN-HAPTOGLOBIN-BINDING PROTEIN 1-RELATED"/>
    <property type="match status" value="1"/>
</dbReference>
<accession>A0ABT5MZ71</accession>
<proteinExistence type="inferred from homology"/>
<evidence type="ECO:0000256" key="9">
    <source>
        <dbReference type="ARBA" id="ARBA00023170"/>
    </source>
</evidence>
<dbReference type="Proteomes" id="UP001528673">
    <property type="component" value="Unassembled WGS sequence"/>
</dbReference>
<evidence type="ECO:0000256" key="1">
    <source>
        <dbReference type="ARBA" id="ARBA00004571"/>
    </source>
</evidence>
<evidence type="ECO:0000259" key="13">
    <source>
        <dbReference type="Pfam" id="PF00593"/>
    </source>
</evidence>
<evidence type="ECO:0000259" key="14">
    <source>
        <dbReference type="Pfam" id="PF07715"/>
    </source>
</evidence>
<keyword evidence="9 15" id="KW-0675">Receptor</keyword>
<keyword evidence="10 11" id="KW-0998">Cell outer membrane</keyword>
<dbReference type="EMBL" id="JAQSIP010000003">
    <property type="protein sequence ID" value="MDD0838581.1"/>
    <property type="molecule type" value="Genomic_DNA"/>
</dbReference>
<keyword evidence="8 11" id="KW-0472">Membrane</keyword>
<evidence type="ECO:0000313" key="16">
    <source>
        <dbReference type="Proteomes" id="UP001528673"/>
    </source>
</evidence>
<dbReference type="Gene3D" id="2.40.170.20">
    <property type="entry name" value="TonB-dependent receptor, beta-barrel domain"/>
    <property type="match status" value="1"/>
</dbReference>
<dbReference type="InterPro" id="IPR012910">
    <property type="entry name" value="Plug_dom"/>
</dbReference>
<dbReference type="Pfam" id="PF07715">
    <property type="entry name" value="Plug"/>
    <property type="match status" value="1"/>
</dbReference>
<feature type="domain" description="TonB-dependent receptor plug" evidence="14">
    <location>
        <begin position="70"/>
        <end position="187"/>
    </location>
</feature>
<evidence type="ECO:0000256" key="10">
    <source>
        <dbReference type="ARBA" id="ARBA00023237"/>
    </source>
</evidence>
<gene>
    <name evidence="15" type="ORF">PSQ40_08355</name>
</gene>
<dbReference type="InterPro" id="IPR011276">
    <property type="entry name" value="TonB_haem/Hb_rcpt"/>
</dbReference>
<dbReference type="RefSeq" id="WP_273950530.1">
    <property type="nucleotide sequence ID" value="NZ_JAQSIP010000003.1"/>
</dbReference>